<evidence type="ECO:0000313" key="3">
    <source>
        <dbReference type="EMBL" id="KAF4582271.1"/>
    </source>
</evidence>
<accession>A0A8H4VBC4</accession>
<keyword evidence="1" id="KW-1133">Transmembrane helix</keyword>
<evidence type="ECO:0000256" key="1">
    <source>
        <dbReference type="SAM" id="Phobius"/>
    </source>
</evidence>
<evidence type="ECO:0000256" key="2">
    <source>
        <dbReference type="SAM" id="SignalP"/>
    </source>
</evidence>
<keyword evidence="2" id="KW-0732">Signal</keyword>
<organism evidence="3 4">
    <name type="scientific">Ophiocordyceps camponoti-floridani</name>
    <dbReference type="NCBI Taxonomy" id="2030778"/>
    <lineage>
        <taxon>Eukaryota</taxon>
        <taxon>Fungi</taxon>
        <taxon>Dikarya</taxon>
        <taxon>Ascomycota</taxon>
        <taxon>Pezizomycotina</taxon>
        <taxon>Sordariomycetes</taxon>
        <taxon>Hypocreomycetidae</taxon>
        <taxon>Hypocreales</taxon>
        <taxon>Ophiocordycipitaceae</taxon>
        <taxon>Ophiocordyceps</taxon>
    </lineage>
</organism>
<comment type="caution">
    <text evidence="3">The sequence shown here is derived from an EMBL/GenBank/DDBJ whole genome shotgun (WGS) entry which is preliminary data.</text>
</comment>
<reference evidence="3 4" key="1">
    <citation type="journal article" date="2020" name="G3 (Bethesda)">
        <title>Genetic Underpinnings of Host Manipulation by Ophiocordyceps as Revealed by Comparative Transcriptomics.</title>
        <authorList>
            <person name="Will I."/>
            <person name="Das B."/>
            <person name="Trinh T."/>
            <person name="Brachmann A."/>
            <person name="Ohm R.A."/>
            <person name="de Bekker C."/>
        </authorList>
    </citation>
    <scope>NUCLEOTIDE SEQUENCE [LARGE SCALE GENOMIC DNA]</scope>
    <source>
        <strain evidence="3 4">EC05</strain>
    </source>
</reference>
<protein>
    <submittedName>
        <fullName evidence="3">Uncharacterized protein</fullName>
    </submittedName>
</protein>
<proteinExistence type="predicted"/>
<evidence type="ECO:0000313" key="4">
    <source>
        <dbReference type="Proteomes" id="UP000562929"/>
    </source>
</evidence>
<feature type="transmembrane region" description="Helical" evidence="1">
    <location>
        <begin position="85"/>
        <end position="103"/>
    </location>
</feature>
<sequence length="105" mass="11046">MLLSPPVILLLTVVFALGRASAVETRTQPPPAYLPVVTPAPDQEAILASQGYRQETFYACRTVGGSQHCGWHVPIVRASATAQGFGLRGVVALVVGFVAGFVLNV</sequence>
<gene>
    <name evidence="3" type="ORF">GQ602_006895</name>
</gene>
<dbReference type="EMBL" id="JAACLJ010000008">
    <property type="protein sequence ID" value="KAF4582271.1"/>
    <property type="molecule type" value="Genomic_DNA"/>
</dbReference>
<dbReference type="AlphaFoldDB" id="A0A8H4VBC4"/>
<feature type="signal peptide" evidence="2">
    <location>
        <begin position="1"/>
        <end position="22"/>
    </location>
</feature>
<dbReference type="OrthoDB" id="3542181at2759"/>
<name>A0A8H4VBC4_9HYPO</name>
<feature type="chain" id="PRO_5034636769" evidence="2">
    <location>
        <begin position="23"/>
        <end position="105"/>
    </location>
</feature>
<keyword evidence="4" id="KW-1185">Reference proteome</keyword>
<dbReference type="Proteomes" id="UP000562929">
    <property type="component" value="Unassembled WGS sequence"/>
</dbReference>
<keyword evidence="1" id="KW-0812">Transmembrane</keyword>
<keyword evidence="1" id="KW-0472">Membrane</keyword>